<dbReference type="Gene3D" id="3.40.190.10">
    <property type="entry name" value="Periplasmic binding protein-like II"/>
    <property type="match status" value="2"/>
</dbReference>
<evidence type="ECO:0000256" key="1">
    <source>
        <dbReference type="SAM" id="SignalP"/>
    </source>
</evidence>
<dbReference type="InterPro" id="IPR001638">
    <property type="entry name" value="Solute-binding_3/MltF_N"/>
</dbReference>
<reference evidence="3 4" key="1">
    <citation type="submission" date="2015-09" db="EMBL/GenBank/DDBJ databases">
        <title>Genome of Desulfovibrio dechloracetivorans BerOc1, a mercury methylating strain isolated from highly hydrocarbons and metals contaminated coastal sediments.</title>
        <authorList>
            <person name="Goni Urriza M."/>
            <person name="Gassie C."/>
            <person name="Bouchez O."/>
            <person name="Klopp C."/>
            <person name="Ranchou-Peyruse A."/>
            <person name="Remy G."/>
        </authorList>
    </citation>
    <scope>NUCLEOTIDE SEQUENCE [LARGE SCALE GENOMIC DNA]</scope>
    <source>
        <strain evidence="3 4">BerOc1</strain>
    </source>
</reference>
<dbReference type="RefSeq" id="WP_071544852.1">
    <property type="nucleotide sequence ID" value="NZ_LKAQ01000004.1"/>
</dbReference>
<feature type="signal peptide" evidence="1">
    <location>
        <begin position="1"/>
        <end position="23"/>
    </location>
</feature>
<keyword evidence="4" id="KW-1185">Reference proteome</keyword>
<proteinExistence type="predicted"/>
<accession>A0A1J5N7P5</accession>
<dbReference type="PANTHER" id="PTHR38834:SF3">
    <property type="entry name" value="SOLUTE-BINDING PROTEIN FAMILY 3_N-TERMINAL DOMAIN-CONTAINING PROTEIN"/>
    <property type="match status" value="1"/>
</dbReference>
<comment type="caution">
    <text evidence="3">The sequence shown here is derived from an EMBL/GenBank/DDBJ whole genome shotgun (WGS) entry which is preliminary data.</text>
</comment>
<evidence type="ECO:0000313" key="3">
    <source>
        <dbReference type="EMBL" id="OIQ49319.1"/>
    </source>
</evidence>
<gene>
    <name evidence="3" type="ORF">BerOc1_01244</name>
</gene>
<sequence length="253" mass="28327">MWLARLIAAPLFVGLFLASPGFAQVSNDPAAGITYLAEVYRPFIYMDKGRPVGLAVDLLKLLWQEMNVPEQPIEVMPWPRIYESGQWNRHVAIFSVYRTKEREKLFKWVGPIAKGRQGLFCLCSRGLEMRSPGDMTGLGIASLRDTASTSKVLQAGIIPTYAANAEHAVQLLRSGRVDAIALDETRFRRTIAAMGFSAKDFETALILSEDPLYYAFSPDAEDTLIDRFQRALDAVTKRPVYRALLTFYADQGL</sequence>
<dbReference type="SUPFAM" id="SSF53850">
    <property type="entry name" value="Periplasmic binding protein-like II"/>
    <property type="match status" value="1"/>
</dbReference>
<dbReference type="Proteomes" id="UP000181901">
    <property type="component" value="Unassembled WGS sequence"/>
</dbReference>
<dbReference type="EMBL" id="LKAQ01000004">
    <property type="protein sequence ID" value="OIQ49319.1"/>
    <property type="molecule type" value="Genomic_DNA"/>
</dbReference>
<name>A0A1J5N7P5_9BACT</name>
<feature type="chain" id="PRO_5009635579" evidence="1">
    <location>
        <begin position="24"/>
        <end position="253"/>
    </location>
</feature>
<feature type="domain" description="Solute-binding protein family 3/N-terminal" evidence="2">
    <location>
        <begin position="39"/>
        <end position="246"/>
    </location>
</feature>
<evidence type="ECO:0000259" key="2">
    <source>
        <dbReference type="Pfam" id="PF00497"/>
    </source>
</evidence>
<keyword evidence="1" id="KW-0732">Signal</keyword>
<dbReference type="AlphaFoldDB" id="A0A1J5N7P5"/>
<evidence type="ECO:0000313" key="4">
    <source>
        <dbReference type="Proteomes" id="UP000181901"/>
    </source>
</evidence>
<organism evidence="3 4">
    <name type="scientific">Pseudodesulfovibrio hydrargyri</name>
    <dbReference type="NCBI Taxonomy" id="2125990"/>
    <lineage>
        <taxon>Bacteria</taxon>
        <taxon>Pseudomonadati</taxon>
        <taxon>Thermodesulfobacteriota</taxon>
        <taxon>Desulfovibrionia</taxon>
        <taxon>Desulfovibrionales</taxon>
        <taxon>Desulfovibrionaceae</taxon>
    </lineage>
</organism>
<dbReference type="OrthoDB" id="5453670at2"/>
<dbReference type="Pfam" id="PF00497">
    <property type="entry name" value="SBP_bac_3"/>
    <property type="match status" value="1"/>
</dbReference>
<dbReference type="PANTHER" id="PTHR38834">
    <property type="entry name" value="PERIPLASMIC SUBSTRATE BINDING PROTEIN FAMILY 3"/>
    <property type="match status" value="1"/>
</dbReference>
<protein>
    <submittedName>
        <fullName evidence="3">Bacterial extracellular solute-binding protein, family 3</fullName>
    </submittedName>
</protein>